<dbReference type="PROSITE" id="PS00678">
    <property type="entry name" value="WD_REPEATS_1"/>
    <property type="match status" value="1"/>
</dbReference>
<dbReference type="GO" id="GO:1905786">
    <property type="term" value="P:positive regulation of anaphase-promoting complex-dependent catabolic process"/>
    <property type="evidence" value="ECO:0007669"/>
    <property type="project" value="TreeGrafter"/>
</dbReference>
<feature type="repeat" description="WD" evidence="5">
    <location>
        <begin position="516"/>
        <end position="557"/>
    </location>
</feature>
<evidence type="ECO:0000313" key="8">
    <source>
        <dbReference type="EMBL" id="KAF9585517.1"/>
    </source>
</evidence>
<dbReference type="InterPro" id="IPR056150">
    <property type="entry name" value="WD40_CDC20-Fz"/>
</dbReference>
<sequence>MDHQFEDRLIQLHRSEAKNPPLPNNNQPPSPVPIPPQRTSRKLTPASATRRVVAEERAAAAAAKEAPSPTRSAARSTRTSIVRPTVPRAAGRSAGRITKRYTRSRADITAEKRSASEENAENIRRGTRVKDELSIRRESRNESMPLQPLIISDIIDEESLELKEDPGALSSDSSSFKASKGAITKSTRPMIPLQETIRSPIPTMGRNIGPIIATFQDHDHDQEQEAPPPSVILSPVLKSAGMRSPPRMTSPTKKVVYDRYIPMREGNLAEQFQLLPDPDAPLTPNRQRARAASITPSQPAWGADAMTPHDIVVANEIIPGHRYSPNSQNALASQRRLFSYAQVTLQNVRSFDSPMRQVYSSTPISQESRDYLMSPKKSQRKISEVPFKVLDAPGLADDYYLNLVDWSSQNVLGVGLRHCVYLWDALTGTPTQLCTLNERVTSINWVSTGIHMAIGTDSGEVQIWDVQKGQRVRTMTGHTQRVGVLAWNDHILSSGGRDRKIFQRDVRSEEMFQKELSSHRAEVCGLKWNSSGTQLASGGNDNMLMIWEKDSTEPLFQFDDHQAAVKAIDWSPHQKGILASGGGTLDKHIRFWETNTGQAIGAVDTGSQVCNLAWSRTTNEIVSTHGFSQNLVVIWKYPTMQEVKTLKGHQNRVLYLALSPDGQTIVTGAGAKDESLRLWNVFKKPKTEGQDGNSSESHLTTIR</sequence>
<evidence type="ECO:0000256" key="2">
    <source>
        <dbReference type="ARBA" id="ARBA00022574"/>
    </source>
</evidence>
<name>A0A9P6G119_9FUNG</name>
<dbReference type="SMART" id="SM00320">
    <property type="entry name" value="WD40"/>
    <property type="match status" value="5"/>
</dbReference>
<dbReference type="PANTHER" id="PTHR19918:SF1">
    <property type="entry name" value="FIZZY-RELATED PROTEIN HOMOLOG"/>
    <property type="match status" value="1"/>
</dbReference>
<evidence type="ECO:0000256" key="4">
    <source>
        <dbReference type="ARBA" id="ARBA00023306"/>
    </source>
</evidence>
<feature type="repeat" description="WD" evidence="5">
    <location>
        <begin position="646"/>
        <end position="681"/>
    </location>
</feature>
<dbReference type="Gene3D" id="2.130.10.10">
    <property type="entry name" value="YVTN repeat-like/Quinoprotein amine dehydrogenase"/>
    <property type="match status" value="1"/>
</dbReference>
<dbReference type="EMBL" id="JAABOA010000167">
    <property type="protein sequence ID" value="KAF9585517.1"/>
    <property type="molecule type" value="Genomic_DNA"/>
</dbReference>
<dbReference type="Pfam" id="PF24807">
    <property type="entry name" value="WD40_CDC20-Fz"/>
    <property type="match status" value="1"/>
</dbReference>
<comment type="similarity">
    <text evidence="1">Belongs to the WD repeat CDC20/Fizzy family.</text>
</comment>
<dbReference type="GO" id="GO:1990757">
    <property type="term" value="F:ubiquitin ligase activator activity"/>
    <property type="evidence" value="ECO:0007669"/>
    <property type="project" value="TreeGrafter"/>
</dbReference>
<gene>
    <name evidence="8" type="primary">CDH1</name>
    <name evidence="8" type="ORF">BGW38_002005</name>
</gene>
<dbReference type="OrthoDB" id="10263272at2759"/>
<accession>A0A9P6G119</accession>
<dbReference type="PROSITE" id="PS50294">
    <property type="entry name" value="WD_REPEATS_REGION"/>
    <property type="match status" value="2"/>
</dbReference>
<dbReference type="GO" id="GO:0005680">
    <property type="term" value="C:anaphase-promoting complex"/>
    <property type="evidence" value="ECO:0007669"/>
    <property type="project" value="TreeGrafter"/>
</dbReference>
<feature type="region of interest" description="Disordered" evidence="6">
    <location>
        <begin position="106"/>
        <end position="125"/>
    </location>
</feature>
<dbReference type="GO" id="GO:0010997">
    <property type="term" value="F:anaphase-promoting complex binding"/>
    <property type="evidence" value="ECO:0007669"/>
    <property type="project" value="InterPro"/>
</dbReference>
<evidence type="ECO:0000259" key="7">
    <source>
        <dbReference type="Pfam" id="PF24807"/>
    </source>
</evidence>
<organism evidence="8 9">
    <name type="scientific">Lunasporangiospora selenospora</name>
    <dbReference type="NCBI Taxonomy" id="979761"/>
    <lineage>
        <taxon>Eukaryota</taxon>
        <taxon>Fungi</taxon>
        <taxon>Fungi incertae sedis</taxon>
        <taxon>Mucoromycota</taxon>
        <taxon>Mortierellomycotina</taxon>
        <taxon>Mortierellomycetes</taxon>
        <taxon>Mortierellales</taxon>
        <taxon>Mortierellaceae</taxon>
        <taxon>Lunasporangiospora</taxon>
    </lineage>
</organism>
<feature type="domain" description="CDC20/Fizzy WD40" evidence="7">
    <location>
        <begin position="390"/>
        <end position="679"/>
    </location>
</feature>
<dbReference type="InterPro" id="IPR033010">
    <property type="entry name" value="Cdc20/Fizzy"/>
</dbReference>
<keyword evidence="3" id="KW-0677">Repeat</keyword>
<feature type="region of interest" description="Disordered" evidence="6">
    <location>
        <begin position="1"/>
        <end position="81"/>
    </location>
</feature>
<dbReference type="PANTHER" id="PTHR19918">
    <property type="entry name" value="CELL DIVISION CYCLE 20 CDC20 FIZZY -RELATED"/>
    <property type="match status" value="1"/>
</dbReference>
<keyword evidence="4" id="KW-0131">Cell cycle</keyword>
<protein>
    <submittedName>
        <fullName evidence="8">Substrate-specific activator of APC-dependent proteolysis</fullName>
    </submittedName>
</protein>
<evidence type="ECO:0000256" key="3">
    <source>
        <dbReference type="ARBA" id="ARBA00022737"/>
    </source>
</evidence>
<evidence type="ECO:0000313" key="9">
    <source>
        <dbReference type="Proteomes" id="UP000780801"/>
    </source>
</evidence>
<dbReference type="Proteomes" id="UP000780801">
    <property type="component" value="Unassembled WGS sequence"/>
</dbReference>
<dbReference type="CDD" id="cd00200">
    <property type="entry name" value="WD40"/>
    <property type="match status" value="1"/>
</dbReference>
<dbReference type="SUPFAM" id="SSF50978">
    <property type="entry name" value="WD40 repeat-like"/>
    <property type="match status" value="1"/>
</dbReference>
<dbReference type="GO" id="GO:0031145">
    <property type="term" value="P:anaphase-promoting complex-dependent catabolic process"/>
    <property type="evidence" value="ECO:0007669"/>
    <property type="project" value="TreeGrafter"/>
</dbReference>
<feature type="compositionally biased region" description="Low complexity" evidence="6">
    <location>
        <begin position="59"/>
        <end position="71"/>
    </location>
</feature>
<evidence type="ECO:0000256" key="1">
    <source>
        <dbReference type="ARBA" id="ARBA00006445"/>
    </source>
</evidence>
<evidence type="ECO:0000256" key="6">
    <source>
        <dbReference type="SAM" id="MobiDB-lite"/>
    </source>
</evidence>
<dbReference type="AlphaFoldDB" id="A0A9P6G119"/>
<reference evidence="8" key="1">
    <citation type="journal article" date="2020" name="Fungal Divers.">
        <title>Resolving the Mortierellaceae phylogeny through synthesis of multi-gene phylogenetics and phylogenomics.</title>
        <authorList>
            <person name="Vandepol N."/>
            <person name="Liber J."/>
            <person name="Desiro A."/>
            <person name="Na H."/>
            <person name="Kennedy M."/>
            <person name="Barry K."/>
            <person name="Grigoriev I.V."/>
            <person name="Miller A.N."/>
            <person name="O'Donnell K."/>
            <person name="Stajich J.E."/>
            <person name="Bonito G."/>
        </authorList>
    </citation>
    <scope>NUCLEOTIDE SEQUENCE</scope>
    <source>
        <strain evidence="8">KOD1015</strain>
    </source>
</reference>
<feature type="compositionally biased region" description="Pro residues" evidence="6">
    <location>
        <begin position="20"/>
        <end position="36"/>
    </location>
</feature>
<proteinExistence type="inferred from homology"/>
<dbReference type="PROSITE" id="PS50082">
    <property type="entry name" value="WD_REPEATS_2"/>
    <property type="match status" value="3"/>
</dbReference>
<dbReference type="InterPro" id="IPR036322">
    <property type="entry name" value="WD40_repeat_dom_sf"/>
</dbReference>
<keyword evidence="9" id="KW-1185">Reference proteome</keyword>
<keyword evidence="2 5" id="KW-0853">WD repeat</keyword>
<feature type="repeat" description="WD" evidence="5">
    <location>
        <begin position="433"/>
        <end position="474"/>
    </location>
</feature>
<dbReference type="InterPro" id="IPR015943">
    <property type="entry name" value="WD40/YVTN_repeat-like_dom_sf"/>
</dbReference>
<evidence type="ECO:0000256" key="5">
    <source>
        <dbReference type="PROSITE-ProRule" id="PRU00221"/>
    </source>
</evidence>
<feature type="compositionally biased region" description="Basic and acidic residues" evidence="6">
    <location>
        <begin position="1"/>
        <end position="17"/>
    </location>
</feature>
<comment type="caution">
    <text evidence="8">The sequence shown here is derived from an EMBL/GenBank/DDBJ whole genome shotgun (WGS) entry which is preliminary data.</text>
</comment>
<dbReference type="InterPro" id="IPR001680">
    <property type="entry name" value="WD40_rpt"/>
</dbReference>
<dbReference type="InterPro" id="IPR019775">
    <property type="entry name" value="WD40_repeat_CS"/>
</dbReference>